<dbReference type="PANTHER" id="PTHR46558">
    <property type="entry name" value="TRACRIPTIONAL REGULATORY PROTEIN-RELATED-RELATED"/>
    <property type="match status" value="1"/>
</dbReference>
<dbReference type="Pfam" id="PF01381">
    <property type="entry name" value="HTH_3"/>
    <property type="match status" value="1"/>
</dbReference>
<dbReference type="HOGENOM" id="CLU_066192_4_4_6"/>
<reference evidence="4 5" key="1">
    <citation type="journal article" date="2012" name="J. Bacteriol.">
        <title>Complete genome sequence of the B12-producing Shimwellia blattae strain DSM 4481, isolated from a cockroach.</title>
        <authorList>
            <person name="Brzuszkiewicz E."/>
            <person name="Waschkowitz T."/>
            <person name="Wiezer A."/>
            <person name="Daniel R."/>
        </authorList>
    </citation>
    <scope>NUCLEOTIDE SEQUENCE [LARGE SCALE GENOMIC DNA]</scope>
    <source>
        <strain evidence="5">ATCC 29907 / DSM 4481 / JCM 1650 / NBRC 105725 / CDC 9005-74</strain>
    </source>
</reference>
<feature type="coiled-coil region" evidence="2">
    <location>
        <begin position="101"/>
        <end position="128"/>
    </location>
</feature>
<proteinExistence type="predicted"/>
<dbReference type="Gene3D" id="1.10.260.40">
    <property type="entry name" value="lambda repressor-like DNA-binding domains"/>
    <property type="match status" value="1"/>
</dbReference>
<dbReference type="NCBIfam" id="NF007257">
    <property type="entry name" value="PRK09706.1"/>
    <property type="match status" value="1"/>
</dbReference>
<dbReference type="InterPro" id="IPR010982">
    <property type="entry name" value="Lambda_DNA-bd_dom_sf"/>
</dbReference>
<dbReference type="EMBL" id="CP001560">
    <property type="protein sequence ID" value="AFJ47177.1"/>
    <property type="molecule type" value="Genomic_DNA"/>
</dbReference>
<dbReference type="RefSeq" id="WP_002443616.1">
    <property type="nucleotide sequence ID" value="NC_017910.1"/>
</dbReference>
<dbReference type="Proteomes" id="UP000001955">
    <property type="component" value="Chromosome"/>
</dbReference>
<gene>
    <name evidence="4" type="ordered locus">EBL_c20860</name>
</gene>
<evidence type="ECO:0000313" key="5">
    <source>
        <dbReference type="Proteomes" id="UP000001955"/>
    </source>
</evidence>
<dbReference type="PROSITE" id="PS50943">
    <property type="entry name" value="HTH_CROC1"/>
    <property type="match status" value="1"/>
</dbReference>
<accession>K6W474</accession>
<evidence type="ECO:0000313" key="4">
    <source>
        <dbReference type="EMBL" id="AFJ47177.1"/>
    </source>
</evidence>
<dbReference type="STRING" id="630626.EBL_c20860"/>
<feature type="domain" description="HTH cro/C1-type" evidence="3">
    <location>
        <begin position="10"/>
        <end position="64"/>
    </location>
</feature>
<dbReference type="GO" id="GO:0003677">
    <property type="term" value="F:DNA binding"/>
    <property type="evidence" value="ECO:0007669"/>
    <property type="project" value="UniProtKB-KW"/>
</dbReference>
<keyword evidence="5" id="KW-1185">Reference proteome</keyword>
<dbReference type="KEGG" id="ebt:EBL_c20860"/>
<keyword evidence="4" id="KW-0132">Cell division</keyword>
<protein>
    <submittedName>
        <fullName evidence="4">Putative transcriptional repressor of cell division inhibition protein</fullName>
    </submittedName>
</protein>
<dbReference type="SMART" id="SM00530">
    <property type="entry name" value="HTH_XRE"/>
    <property type="match status" value="1"/>
</dbReference>
<dbReference type="InterPro" id="IPR001387">
    <property type="entry name" value="Cro/C1-type_HTH"/>
</dbReference>
<keyword evidence="1" id="KW-0238">DNA-binding</keyword>
<dbReference type="CDD" id="cd00093">
    <property type="entry name" value="HTH_XRE"/>
    <property type="match status" value="1"/>
</dbReference>
<dbReference type="GO" id="GO:0051301">
    <property type="term" value="P:cell division"/>
    <property type="evidence" value="ECO:0007669"/>
    <property type="project" value="UniProtKB-KW"/>
</dbReference>
<evidence type="ECO:0000256" key="2">
    <source>
        <dbReference type="SAM" id="Coils"/>
    </source>
</evidence>
<dbReference type="AlphaFoldDB" id="I2B9H3"/>
<accession>I2B9H3</accession>
<evidence type="ECO:0000259" key="3">
    <source>
        <dbReference type="PROSITE" id="PS50943"/>
    </source>
</evidence>
<organism evidence="4 5">
    <name type="scientific">Shimwellia blattae (strain ATCC 29907 / DSM 4481 / JCM 1650 / NBRC 105725 / CDC 9005-74)</name>
    <name type="common">Escherichia blattae</name>
    <dbReference type="NCBI Taxonomy" id="630626"/>
    <lineage>
        <taxon>Bacteria</taxon>
        <taxon>Pseudomonadati</taxon>
        <taxon>Pseudomonadota</taxon>
        <taxon>Gammaproteobacteria</taxon>
        <taxon>Enterobacterales</taxon>
        <taxon>Enterobacteriaceae</taxon>
        <taxon>Shimwellia</taxon>
    </lineage>
</organism>
<dbReference type="eggNOG" id="COG1396">
    <property type="taxonomic scope" value="Bacteria"/>
</dbReference>
<dbReference type="SUPFAM" id="SSF47413">
    <property type="entry name" value="lambda repressor-like DNA-binding domains"/>
    <property type="match status" value="1"/>
</dbReference>
<keyword evidence="4" id="KW-0131">Cell cycle</keyword>
<dbReference type="PANTHER" id="PTHR46558:SF11">
    <property type="entry name" value="HTH-TYPE TRANSCRIPTIONAL REGULATOR XRE"/>
    <property type="match status" value="1"/>
</dbReference>
<name>I2B9H3_SHIBC</name>
<dbReference type="OrthoDB" id="9791537at2"/>
<sequence length="135" mass="15182">MSNLSIGQRVLQRRKEIGFNQRELGKAVGVSHSTVSLWESDTTAPKGKNLHTLSRILQCSPTWILFGDEDKSPSEPVPAEASECLSPDETELLELFRSLPASEQQAQLSELRARSENFEKLFSELLEARKRTGRK</sequence>
<evidence type="ECO:0000256" key="1">
    <source>
        <dbReference type="ARBA" id="ARBA00023125"/>
    </source>
</evidence>
<keyword evidence="2" id="KW-0175">Coiled coil</keyword>